<evidence type="ECO:0000256" key="2">
    <source>
        <dbReference type="ARBA" id="ARBA00022737"/>
    </source>
</evidence>
<dbReference type="Proteomes" id="UP000087171">
    <property type="component" value="Chromosome Ca2"/>
</dbReference>
<evidence type="ECO:0000313" key="10">
    <source>
        <dbReference type="Proteomes" id="UP000087171"/>
    </source>
</evidence>
<dbReference type="PROSITE" id="PS51294">
    <property type="entry name" value="HTH_MYB"/>
    <property type="match status" value="2"/>
</dbReference>
<dbReference type="AlphaFoldDB" id="A0A1S2XKK4"/>
<keyword evidence="2" id="KW-0677">Repeat</keyword>
<dbReference type="Pfam" id="PF13921">
    <property type="entry name" value="Myb_DNA-bind_6"/>
    <property type="match status" value="1"/>
</dbReference>
<dbReference type="PANTHER" id="PTHR45614:SF259">
    <property type="entry name" value="MYB DOMAIN PROTEIN 89-RELATED"/>
    <property type="match status" value="1"/>
</dbReference>
<dbReference type="OrthoDB" id="1395448at2759"/>
<accession>A0A1S2XKK4</accession>
<dbReference type="InterPro" id="IPR050560">
    <property type="entry name" value="MYB_TF"/>
</dbReference>
<reference evidence="11" key="2">
    <citation type="submission" date="2025-08" db="UniProtKB">
        <authorList>
            <consortium name="RefSeq"/>
        </authorList>
    </citation>
    <scope>IDENTIFICATION</scope>
    <source>
        <tissue evidence="11">Etiolated seedlings</tissue>
    </source>
</reference>
<dbReference type="PANTHER" id="PTHR45614">
    <property type="entry name" value="MYB PROTEIN-RELATED"/>
    <property type="match status" value="1"/>
</dbReference>
<sequence>MSSLNLNIDNGFSLDLKVSPSSHVPSSSNTSLMGHANETESEKTEIPFEILNPLVINPKEKMITNKQGDEGYFGNEKNNLPLNVGEEENEAKNSSLAIEKIGNTKLSIRGHWRPNEDAKLIEVVGKLGPQNWNNIAQHLHGRSGKSCRLRWCNQLDPKLNRGVFSEEEEEKLLAAHKIYGNKWALICKLFPGRTDNAVKNHWHVLMARRLRNQSSTSSKMKKSTFQISSNILMNMNLTNYNVASESTISSTIDESNSTCTNLNLITMPNFHNNHALPNFQTYGSQIGLLGERNVAARDNGFDKFFSASTKGSCDCHMGKLKIMDKSNYSDSISEVSISQSVATNKTNVSILGESENVKDKIKRSFIDFLGVGET</sequence>
<dbReference type="InterPro" id="IPR001005">
    <property type="entry name" value="SANT/Myb"/>
</dbReference>
<keyword evidence="6" id="KW-0539">Nucleus</keyword>
<feature type="domain" description="Myb-like" evidence="8">
    <location>
        <begin position="109"/>
        <end position="155"/>
    </location>
</feature>
<protein>
    <submittedName>
        <fullName evidence="11">Transcription factor MYB56-like</fullName>
    </submittedName>
</protein>
<feature type="domain" description="HTH myb-type" evidence="9">
    <location>
        <begin position="109"/>
        <end position="155"/>
    </location>
</feature>
<feature type="region of interest" description="Disordered" evidence="7">
    <location>
        <begin position="18"/>
        <end position="43"/>
    </location>
</feature>
<keyword evidence="10" id="KW-1185">Reference proteome</keyword>
<dbReference type="SUPFAM" id="SSF46689">
    <property type="entry name" value="Homeodomain-like"/>
    <property type="match status" value="1"/>
</dbReference>
<keyword evidence="4" id="KW-0238">DNA-binding</keyword>
<name>A0A1S2XKK4_CICAR</name>
<reference evidence="10" key="1">
    <citation type="journal article" date="2013" name="Nat. Biotechnol.">
        <title>Draft genome sequence of chickpea (Cicer arietinum) provides a resource for trait improvement.</title>
        <authorList>
            <person name="Varshney R.K."/>
            <person name="Song C."/>
            <person name="Saxena R.K."/>
            <person name="Azam S."/>
            <person name="Yu S."/>
            <person name="Sharpe A.G."/>
            <person name="Cannon S."/>
            <person name="Baek J."/>
            <person name="Rosen B.D."/>
            <person name="Tar'an B."/>
            <person name="Millan T."/>
            <person name="Zhang X."/>
            <person name="Ramsay L.D."/>
            <person name="Iwata A."/>
            <person name="Wang Y."/>
            <person name="Nelson W."/>
            <person name="Farmer A.D."/>
            <person name="Gaur P.M."/>
            <person name="Soderlund C."/>
            <person name="Penmetsa R.V."/>
            <person name="Xu C."/>
            <person name="Bharti A.K."/>
            <person name="He W."/>
            <person name="Winter P."/>
            <person name="Zhao S."/>
            <person name="Hane J.K."/>
            <person name="Carrasquilla-Garcia N."/>
            <person name="Condie J.A."/>
            <person name="Upadhyaya H.D."/>
            <person name="Luo M.C."/>
            <person name="Thudi M."/>
            <person name="Gowda C.L."/>
            <person name="Singh N.P."/>
            <person name="Lichtenzveig J."/>
            <person name="Gali K.K."/>
            <person name="Rubio J."/>
            <person name="Nadarajan N."/>
            <person name="Dolezel J."/>
            <person name="Bansal K.C."/>
            <person name="Xu X."/>
            <person name="Edwards D."/>
            <person name="Zhang G."/>
            <person name="Kahl G."/>
            <person name="Gil J."/>
            <person name="Singh K.B."/>
            <person name="Datta S.K."/>
            <person name="Jackson S.A."/>
            <person name="Wang J."/>
            <person name="Cook D.R."/>
        </authorList>
    </citation>
    <scope>NUCLEOTIDE SEQUENCE [LARGE SCALE GENOMIC DNA]</scope>
    <source>
        <strain evidence="10">cv. CDC Frontier</strain>
    </source>
</reference>
<feature type="compositionally biased region" description="Low complexity" evidence="7">
    <location>
        <begin position="18"/>
        <end position="28"/>
    </location>
</feature>
<keyword evidence="5" id="KW-0804">Transcription</keyword>
<evidence type="ECO:0000256" key="7">
    <source>
        <dbReference type="SAM" id="MobiDB-lite"/>
    </source>
</evidence>
<evidence type="ECO:0000256" key="6">
    <source>
        <dbReference type="ARBA" id="ARBA00023242"/>
    </source>
</evidence>
<dbReference type="Gene3D" id="1.10.10.60">
    <property type="entry name" value="Homeodomain-like"/>
    <property type="match status" value="2"/>
</dbReference>
<dbReference type="GeneID" id="101495718"/>
<dbReference type="GO" id="GO:0000978">
    <property type="term" value="F:RNA polymerase II cis-regulatory region sequence-specific DNA binding"/>
    <property type="evidence" value="ECO:0007669"/>
    <property type="project" value="TreeGrafter"/>
</dbReference>
<feature type="domain" description="Myb-like" evidence="8">
    <location>
        <begin position="156"/>
        <end position="206"/>
    </location>
</feature>
<evidence type="ECO:0000256" key="3">
    <source>
        <dbReference type="ARBA" id="ARBA00023015"/>
    </source>
</evidence>
<dbReference type="RefSeq" id="XP_004489664.1">
    <property type="nucleotide sequence ID" value="XM_004489607.2"/>
</dbReference>
<dbReference type="KEGG" id="cam:101495718"/>
<evidence type="ECO:0000256" key="5">
    <source>
        <dbReference type="ARBA" id="ARBA00023163"/>
    </source>
</evidence>
<dbReference type="CDD" id="cd00167">
    <property type="entry name" value="SANT"/>
    <property type="match status" value="2"/>
</dbReference>
<dbReference type="PaxDb" id="3827-XP_004489664.1"/>
<dbReference type="FunFam" id="1.10.10.60:FF:000060">
    <property type="entry name" value="MYB transcription factor"/>
    <property type="match status" value="1"/>
</dbReference>
<comment type="subcellular location">
    <subcellularLocation>
        <location evidence="1">Nucleus</location>
    </subcellularLocation>
</comment>
<dbReference type="GO" id="GO:0000981">
    <property type="term" value="F:DNA-binding transcription factor activity, RNA polymerase II-specific"/>
    <property type="evidence" value="ECO:0007669"/>
    <property type="project" value="TreeGrafter"/>
</dbReference>
<dbReference type="eggNOG" id="KOG0048">
    <property type="taxonomic scope" value="Eukaryota"/>
</dbReference>
<proteinExistence type="predicted"/>
<evidence type="ECO:0000256" key="1">
    <source>
        <dbReference type="ARBA" id="ARBA00004123"/>
    </source>
</evidence>
<keyword evidence="3" id="KW-0805">Transcription regulation</keyword>
<feature type="domain" description="HTH myb-type" evidence="9">
    <location>
        <begin position="156"/>
        <end position="210"/>
    </location>
</feature>
<dbReference type="GO" id="GO:0005634">
    <property type="term" value="C:nucleus"/>
    <property type="evidence" value="ECO:0007669"/>
    <property type="project" value="UniProtKB-SubCell"/>
</dbReference>
<dbReference type="SMART" id="SM00717">
    <property type="entry name" value="SANT"/>
    <property type="match status" value="2"/>
</dbReference>
<dbReference type="InterPro" id="IPR017930">
    <property type="entry name" value="Myb_dom"/>
</dbReference>
<organism evidence="10 11">
    <name type="scientific">Cicer arietinum</name>
    <name type="common">Chickpea</name>
    <name type="synonym">Garbanzo</name>
    <dbReference type="NCBI Taxonomy" id="3827"/>
    <lineage>
        <taxon>Eukaryota</taxon>
        <taxon>Viridiplantae</taxon>
        <taxon>Streptophyta</taxon>
        <taxon>Embryophyta</taxon>
        <taxon>Tracheophyta</taxon>
        <taxon>Spermatophyta</taxon>
        <taxon>Magnoliopsida</taxon>
        <taxon>eudicotyledons</taxon>
        <taxon>Gunneridae</taxon>
        <taxon>Pentapetalae</taxon>
        <taxon>rosids</taxon>
        <taxon>fabids</taxon>
        <taxon>Fabales</taxon>
        <taxon>Fabaceae</taxon>
        <taxon>Papilionoideae</taxon>
        <taxon>50 kb inversion clade</taxon>
        <taxon>NPAAA clade</taxon>
        <taxon>Hologalegina</taxon>
        <taxon>IRL clade</taxon>
        <taxon>Cicereae</taxon>
        <taxon>Cicer</taxon>
    </lineage>
</organism>
<dbReference type="PROSITE" id="PS50090">
    <property type="entry name" value="MYB_LIKE"/>
    <property type="match status" value="2"/>
</dbReference>
<evidence type="ECO:0000259" key="8">
    <source>
        <dbReference type="PROSITE" id="PS50090"/>
    </source>
</evidence>
<gene>
    <name evidence="11" type="primary">LOC101495718</name>
</gene>
<evidence type="ECO:0000259" key="9">
    <source>
        <dbReference type="PROSITE" id="PS51294"/>
    </source>
</evidence>
<evidence type="ECO:0000256" key="4">
    <source>
        <dbReference type="ARBA" id="ARBA00023125"/>
    </source>
</evidence>
<evidence type="ECO:0000313" key="11">
    <source>
        <dbReference type="RefSeq" id="XP_004489664.1"/>
    </source>
</evidence>
<dbReference type="InterPro" id="IPR009057">
    <property type="entry name" value="Homeodomain-like_sf"/>
</dbReference>